<feature type="chain" id="PRO_5035311028" evidence="1">
    <location>
        <begin position="27"/>
        <end position="398"/>
    </location>
</feature>
<keyword evidence="1" id="KW-0732">Signal</keyword>
<feature type="signal peptide" evidence="1">
    <location>
        <begin position="1"/>
        <end position="26"/>
    </location>
</feature>
<comment type="caution">
    <text evidence="3">The sequence shown here is derived from an EMBL/GenBank/DDBJ whole genome shotgun (WGS) entry which is preliminary data.</text>
</comment>
<sequence>MNSTRRCLFATLIVLAIFFISGTAKAQTSLDSMLEPYLTRYDLPAIAAAVIKDGKVISAAAVGTRKTGVDIPVTINDRFHLGSDTKAMTALLAAMLVEEGKLRWDTTPAEIFPKLAKKMDPGFRGITLEQLLSHTSGIPTDNEDMVKIYLEGMSQDGNLDDLRYWIVQQWSKRPLESEPGTKFAYSNMGYTIIGAMIERVVKKTWDEAITERIFIPLKLRTAGLGPQSSLGKIDAPLGHSVVDGRAKAVLAGPNGDVPSIIGPAGIAHMSILDFALWAGWNAGEGKHNPTLVKPETMRKLHTPVITMSKKKDAKPGTPPGGKYALGWGELTVDWAPYPLLYHGGSNGMNLAHIWIDTKRDFAIVITANISGKKAKTAFFALANELYTKFTKKSGSDPV</sequence>
<reference evidence="3 4" key="1">
    <citation type="submission" date="2020-08" db="EMBL/GenBank/DDBJ databases">
        <title>Bridging the membrane lipid divide: bacteria of the FCB group superphylum have the potential to synthesize archaeal ether lipids.</title>
        <authorList>
            <person name="Villanueva L."/>
            <person name="Von Meijenfeldt F.A.B."/>
            <person name="Westbye A.B."/>
            <person name="Yadav S."/>
            <person name="Hopmans E.C."/>
            <person name="Dutilh B.E."/>
            <person name="Sinninghe Damste J.S."/>
        </authorList>
    </citation>
    <scope>NUCLEOTIDE SEQUENCE [LARGE SCALE GENOMIC DNA]</scope>
    <source>
        <strain evidence="3">NIOZ-UU17</strain>
    </source>
</reference>
<protein>
    <submittedName>
        <fullName evidence="3">Beta-lactamase family protein</fullName>
    </submittedName>
</protein>
<dbReference type="PANTHER" id="PTHR46825:SF9">
    <property type="entry name" value="BETA-LACTAMASE-RELATED DOMAIN-CONTAINING PROTEIN"/>
    <property type="match status" value="1"/>
</dbReference>
<dbReference type="InterPro" id="IPR050491">
    <property type="entry name" value="AmpC-like"/>
</dbReference>
<organism evidence="3 4">
    <name type="scientific">Candidatus Desulfatibia vada</name>
    <dbReference type="NCBI Taxonomy" id="2841696"/>
    <lineage>
        <taxon>Bacteria</taxon>
        <taxon>Pseudomonadati</taxon>
        <taxon>Thermodesulfobacteriota</taxon>
        <taxon>Desulfobacteria</taxon>
        <taxon>Desulfobacterales</taxon>
        <taxon>Desulfobacterales incertae sedis</taxon>
        <taxon>Candidatus Desulfatibia</taxon>
    </lineage>
</organism>
<evidence type="ECO:0000256" key="1">
    <source>
        <dbReference type="SAM" id="SignalP"/>
    </source>
</evidence>
<dbReference type="EMBL" id="JACNIG010000462">
    <property type="protein sequence ID" value="MBC8434576.1"/>
    <property type="molecule type" value="Genomic_DNA"/>
</dbReference>
<accession>A0A8J6P8Z3</accession>
<evidence type="ECO:0000313" key="3">
    <source>
        <dbReference type="EMBL" id="MBC8434576.1"/>
    </source>
</evidence>
<proteinExistence type="predicted"/>
<dbReference type="Gene3D" id="3.40.710.10">
    <property type="entry name" value="DD-peptidase/beta-lactamase superfamily"/>
    <property type="match status" value="1"/>
</dbReference>
<evidence type="ECO:0000313" key="4">
    <source>
        <dbReference type="Proteomes" id="UP000605201"/>
    </source>
</evidence>
<dbReference type="PANTHER" id="PTHR46825">
    <property type="entry name" value="D-ALANYL-D-ALANINE-CARBOXYPEPTIDASE/ENDOPEPTIDASE AMPH"/>
    <property type="match status" value="1"/>
</dbReference>
<dbReference type="Pfam" id="PF00144">
    <property type="entry name" value="Beta-lactamase"/>
    <property type="match status" value="1"/>
</dbReference>
<dbReference type="SUPFAM" id="SSF56601">
    <property type="entry name" value="beta-lactamase/transpeptidase-like"/>
    <property type="match status" value="1"/>
</dbReference>
<dbReference type="Proteomes" id="UP000605201">
    <property type="component" value="Unassembled WGS sequence"/>
</dbReference>
<dbReference type="InterPro" id="IPR012338">
    <property type="entry name" value="Beta-lactam/transpept-like"/>
</dbReference>
<gene>
    <name evidence="3" type="ORF">H8D96_21920</name>
</gene>
<feature type="domain" description="Beta-lactamase-related" evidence="2">
    <location>
        <begin position="30"/>
        <end position="374"/>
    </location>
</feature>
<evidence type="ECO:0000259" key="2">
    <source>
        <dbReference type="Pfam" id="PF00144"/>
    </source>
</evidence>
<name>A0A8J6P8Z3_9BACT</name>
<dbReference type="AlphaFoldDB" id="A0A8J6P8Z3"/>
<dbReference type="InterPro" id="IPR001466">
    <property type="entry name" value="Beta-lactam-related"/>
</dbReference>